<dbReference type="SUPFAM" id="SSF140490">
    <property type="entry name" value="Nqo1C-terminal domain-like"/>
    <property type="match status" value="1"/>
</dbReference>
<evidence type="ECO:0000313" key="6">
    <source>
        <dbReference type="EMBL" id="GAI09839.1"/>
    </source>
</evidence>
<dbReference type="Pfam" id="PF00072">
    <property type="entry name" value="Response_reg"/>
    <property type="match status" value="1"/>
</dbReference>
<dbReference type="Pfam" id="PF00196">
    <property type="entry name" value="GerE"/>
    <property type="match status" value="1"/>
</dbReference>
<dbReference type="CDD" id="cd06170">
    <property type="entry name" value="LuxR_C_like"/>
    <property type="match status" value="1"/>
</dbReference>
<dbReference type="GO" id="GO:0000160">
    <property type="term" value="P:phosphorelay signal transduction system"/>
    <property type="evidence" value="ECO:0007669"/>
    <property type="project" value="InterPro"/>
</dbReference>
<dbReference type="CDD" id="cd17535">
    <property type="entry name" value="REC_NarL-like"/>
    <property type="match status" value="1"/>
</dbReference>
<dbReference type="PANTHER" id="PTHR43214:SF43">
    <property type="entry name" value="TWO-COMPONENT RESPONSE REGULATOR"/>
    <property type="match status" value="1"/>
</dbReference>
<dbReference type="PROSITE" id="PS00622">
    <property type="entry name" value="HTH_LUXR_1"/>
    <property type="match status" value="1"/>
</dbReference>
<dbReference type="InterPro" id="IPR000792">
    <property type="entry name" value="Tscrpt_reg_LuxR_C"/>
</dbReference>
<dbReference type="PROSITE" id="PS00198">
    <property type="entry name" value="4FE4S_FER_1"/>
    <property type="match status" value="1"/>
</dbReference>
<feature type="non-terminal residue" evidence="6">
    <location>
        <position position="282"/>
    </location>
</feature>
<proteinExistence type="predicted"/>
<name>X1MTW8_9ZZZZ</name>
<dbReference type="PRINTS" id="PR00038">
    <property type="entry name" value="HTHLUXR"/>
</dbReference>
<feature type="domain" description="Response regulatory" evidence="4">
    <location>
        <begin position="1"/>
        <end position="93"/>
    </location>
</feature>
<dbReference type="Gene3D" id="3.40.50.2300">
    <property type="match status" value="1"/>
</dbReference>
<dbReference type="Pfam" id="PF00037">
    <property type="entry name" value="Fer4"/>
    <property type="match status" value="1"/>
</dbReference>
<dbReference type="InterPro" id="IPR011006">
    <property type="entry name" value="CheY-like_superfamily"/>
</dbReference>
<evidence type="ECO:0000259" key="4">
    <source>
        <dbReference type="PROSITE" id="PS50110"/>
    </source>
</evidence>
<evidence type="ECO:0000259" key="3">
    <source>
        <dbReference type="PROSITE" id="PS50043"/>
    </source>
</evidence>
<comment type="caution">
    <text evidence="6">The sequence shown here is derived from an EMBL/GenBank/DDBJ whole genome shotgun (WGS) entry which is preliminary data.</text>
</comment>
<evidence type="ECO:0000256" key="2">
    <source>
        <dbReference type="ARBA" id="ARBA00023125"/>
    </source>
</evidence>
<keyword evidence="1" id="KW-0597">Phosphoprotein</keyword>
<dbReference type="PROSITE" id="PS50110">
    <property type="entry name" value="RESPONSE_REGULATORY"/>
    <property type="match status" value="1"/>
</dbReference>
<dbReference type="SUPFAM" id="SSF52172">
    <property type="entry name" value="CheY-like"/>
    <property type="match status" value="1"/>
</dbReference>
<dbReference type="SMART" id="SM00421">
    <property type="entry name" value="HTH_LUXR"/>
    <property type="match status" value="1"/>
</dbReference>
<sequence>MTVIGEAGDGEEAVQMATEMHPDVVIMDIAMPKLNGIEATRQIKLIRPATAVLILSAYDDDEYVFGLVEAGAAGYLLKTASGGELTHAIRAVYKGEPVLDPIIARKVLNRLRFPGKIRRGARPSERLSDREMDIIKLAAKGMSNKDIANELHLSWRTVEGNLRNIFNKLGVGSRTEAVIQAMGRGWLTLEDLAGIVSDGSLCALGQTAANPVLTTLHYFRDEYIAHIDEKRCPAGVCRELIQYSIDPERCEGCLRCLRACPTGAISGEKRKPHTLNQGMCIK</sequence>
<dbReference type="SUPFAM" id="SSF54862">
    <property type="entry name" value="4Fe-4S ferredoxins"/>
    <property type="match status" value="1"/>
</dbReference>
<dbReference type="PANTHER" id="PTHR43214">
    <property type="entry name" value="TWO-COMPONENT RESPONSE REGULATOR"/>
    <property type="match status" value="1"/>
</dbReference>
<dbReference type="EMBL" id="BARV01003647">
    <property type="protein sequence ID" value="GAI09839.1"/>
    <property type="molecule type" value="Genomic_DNA"/>
</dbReference>
<dbReference type="InterPro" id="IPR001789">
    <property type="entry name" value="Sig_transdc_resp-reg_receiver"/>
</dbReference>
<reference evidence="6" key="1">
    <citation type="journal article" date="2014" name="Front. Microbiol.">
        <title>High frequency of phylogenetically diverse reductive dehalogenase-homologous genes in deep subseafloor sedimentary metagenomes.</title>
        <authorList>
            <person name="Kawai M."/>
            <person name="Futagami T."/>
            <person name="Toyoda A."/>
            <person name="Takaki Y."/>
            <person name="Nishi S."/>
            <person name="Hori S."/>
            <person name="Arai W."/>
            <person name="Tsubouchi T."/>
            <person name="Morono Y."/>
            <person name="Uchiyama I."/>
            <person name="Ito T."/>
            <person name="Fujiyama A."/>
            <person name="Inagaki F."/>
            <person name="Takami H."/>
        </authorList>
    </citation>
    <scope>NUCLEOTIDE SEQUENCE</scope>
    <source>
        <strain evidence="6">Expedition CK06-06</strain>
    </source>
</reference>
<dbReference type="PROSITE" id="PS51379">
    <property type="entry name" value="4FE4S_FER_2"/>
    <property type="match status" value="1"/>
</dbReference>
<dbReference type="Gene3D" id="3.30.70.20">
    <property type="match status" value="1"/>
</dbReference>
<dbReference type="InterPro" id="IPR058245">
    <property type="entry name" value="NreC/VraR/RcsB-like_REC"/>
</dbReference>
<accession>X1MTW8</accession>
<dbReference type="GO" id="GO:0051539">
    <property type="term" value="F:4 iron, 4 sulfur cluster binding"/>
    <property type="evidence" value="ECO:0007669"/>
    <property type="project" value="InterPro"/>
</dbReference>
<dbReference type="SUPFAM" id="SSF46894">
    <property type="entry name" value="C-terminal effector domain of the bipartite response regulators"/>
    <property type="match status" value="1"/>
</dbReference>
<dbReference type="InterPro" id="IPR039420">
    <property type="entry name" value="WalR-like"/>
</dbReference>
<dbReference type="InterPro" id="IPR016032">
    <property type="entry name" value="Sig_transdc_resp-reg_C-effctor"/>
</dbReference>
<keyword evidence="2" id="KW-0238">DNA-binding</keyword>
<protein>
    <recommendedName>
        <fullName evidence="7">Response regulatory domain-containing protein</fullName>
    </recommendedName>
</protein>
<feature type="domain" description="HTH luxR-type" evidence="3">
    <location>
        <begin position="120"/>
        <end position="185"/>
    </location>
</feature>
<dbReference type="InterPro" id="IPR017900">
    <property type="entry name" value="4Fe4S_Fe_S_CS"/>
</dbReference>
<dbReference type="SMART" id="SM00448">
    <property type="entry name" value="REC"/>
    <property type="match status" value="1"/>
</dbReference>
<evidence type="ECO:0000256" key="1">
    <source>
        <dbReference type="ARBA" id="ARBA00022553"/>
    </source>
</evidence>
<dbReference type="PROSITE" id="PS50043">
    <property type="entry name" value="HTH_LUXR_2"/>
    <property type="match status" value="1"/>
</dbReference>
<evidence type="ECO:0000259" key="5">
    <source>
        <dbReference type="PROSITE" id="PS51379"/>
    </source>
</evidence>
<dbReference type="GO" id="GO:0003677">
    <property type="term" value="F:DNA binding"/>
    <property type="evidence" value="ECO:0007669"/>
    <property type="project" value="UniProtKB-KW"/>
</dbReference>
<organism evidence="6">
    <name type="scientific">marine sediment metagenome</name>
    <dbReference type="NCBI Taxonomy" id="412755"/>
    <lineage>
        <taxon>unclassified sequences</taxon>
        <taxon>metagenomes</taxon>
        <taxon>ecological metagenomes</taxon>
    </lineage>
</organism>
<dbReference type="AlphaFoldDB" id="X1MTW8"/>
<feature type="domain" description="4Fe-4S ferredoxin-type" evidence="5">
    <location>
        <begin position="241"/>
        <end position="270"/>
    </location>
</feature>
<dbReference type="GO" id="GO:0006355">
    <property type="term" value="P:regulation of DNA-templated transcription"/>
    <property type="evidence" value="ECO:0007669"/>
    <property type="project" value="InterPro"/>
</dbReference>
<evidence type="ECO:0008006" key="7">
    <source>
        <dbReference type="Google" id="ProtNLM"/>
    </source>
</evidence>
<gene>
    <name evidence="6" type="ORF">S06H3_08590</name>
</gene>
<dbReference type="InterPro" id="IPR037207">
    <property type="entry name" value="Nuop51_4Fe4S-bd_sf"/>
</dbReference>
<dbReference type="InterPro" id="IPR017896">
    <property type="entry name" value="4Fe4S_Fe-S-bd"/>
</dbReference>